<evidence type="ECO:0000313" key="1">
    <source>
        <dbReference type="EMBL" id="MBK6087130.1"/>
    </source>
</evidence>
<evidence type="ECO:0008006" key="3">
    <source>
        <dbReference type="Google" id="ProtNLM"/>
    </source>
</evidence>
<name>A0A934TYU9_9FIRM</name>
<accession>A0A934TYU9</accession>
<dbReference type="AlphaFoldDB" id="A0A934TYU9"/>
<comment type="caution">
    <text evidence="1">The sequence shown here is derived from an EMBL/GenBank/DDBJ whole genome shotgun (WGS) entry which is preliminary data.</text>
</comment>
<dbReference type="RefSeq" id="WP_186833586.1">
    <property type="nucleotide sequence ID" value="NZ_JAEQMG010000010.1"/>
</dbReference>
<dbReference type="Proteomes" id="UP000633365">
    <property type="component" value="Unassembled WGS sequence"/>
</dbReference>
<dbReference type="EMBL" id="JAEQMG010000010">
    <property type="protein sequence ID" value="MBK6087130.1"/>
    <property type="molecule type" value="Genomic_DNA"/>
</dbReference>
<protein>
    <recommendedName>
        <fullName evidence="3">Peptidase S24/S26A/S26B/S26C domain-containing protein</fullName>
    </recommendedName>
</protein>
<gene>
    <name evidence="1" type="ORF">JKK62_00405</name>
</gene>
<keyword evidence="2" id="KW-1185">Reference proteome</keyword>
<evidence type="ECO:0000313" key="2">
    <source>
        <dbReference type="Proteomes" id="UP000633365"/>
    </source>
</evidence>
<organism evidence="1 2">
    <name type="scientific">Ruminococcus difficilis</name>
    <dbReference type="NCBI Taxonomy" id="2763069"/>
    <lineage>
        <taxon>Bacteria</taxon>
        <taxon>Bacillati</taxon>
        <taxon>Bacillota</taxon>
        <taxon>Clostridia</taxon>
        <taxon>Eubacteriales</taxon>
        <taxon>Oscillospiraceae</taxon>
        <taxon>Ruminococcus</taxon>
    </lineage>
</organism>
<sequence>MSEIISPAEFVAVMQESFERGQELIFTPSGSSMFPMLDGKNDKVTFSQKPDKLKKYDVAFYVRRRTNQLVLHRMIGFTKDGAYIFSGDNQYDYEYGVGDDDVLALMTSFTHNGKTYRTSDLSYRFYIRRMMLKKRLRRFASMIYHKIFK</sequence>
<proteinExistence type="predicted"/>
<reference evidence="1" key="1">
    <citation type="submission" date="2021-01" db="EMBL/GenBank/DDBJ databases">
        <title>Genome public.</title>
        <authorList>
            <person name="Liu C."/>
            <person name="Sun Q."/>
        </authorList>
    </citation>
    <scope>NUCLEOTIDE SEQUENCE</scope>
    <source>
        <strain evidence="1">M6</strain>
    </source>
</reference>